<comment type="caution">
    <text evidence="3">The sequence shown here is derived from an EMBL/GenBank/DDBJ whole genome shotgun (WGS) entry which is preliminary data.</text>
</comment>
<reference evidence="4" key="1">
    <citation type="journal article" date="2019" name="Int. J. Syst. Evol. Microbiol.">
        <title>The Global Catalogue of Microorganisms (GCM) 10K type strain sequencing project: providing services to taxonomists for standard genome sequencing and annotation.</title>
        <authorList>
            <consortium name="The Broad Institute Genomics Platform"/>
            <consortium name="The Broad Institute Genome Sequencing Center for Infectious Disease"/>
            <person name="Wu L."/>
            <person name="Ma J."/>
        </authorList>
    </citation>
    <scope>NUCLEOTIDE SEQUENCE [LARGE SCALE GENOMIC DNA]</scope>
    <source>
        <strain evidence="4">JCM 31486</strain>
    </source>
</reference>
<evidence type="ECO:0008006" key="5">
    <source>
        <dbReference type="Google" id="ProtNLM"/>
    </source>
</evidence>
<accession>A0ABW3MN29</accession>
<evidence type="ECO:0000313" key="4">
    <source>
        <dbReference type="Proteomes" id="UP001597045"/>
    </source>
</evidence>
<protein>
    <recommendedName>
        <fullName evidence="5">Transcriptional regulator</fullName>
    </recommendedName>
</protein>
<sequence>MPRKPTPPPTAHLAKVRKSARRLAALEAKAAAERAQRNTLMLEARNAGATGQQLAEAAEIDRRNVPAAIKAAQNGPNPGHNDDNA</sequence>
<keyword evidence="1" id="KW-0175">Coiled coil</keyword>
<feature type="region of interest" description="Disordered" evidence="2">
    <location>
        <begin position="65"/>
        <end position="85"/>
    </location>
</feature>
<name>A0ABW3MN29_9PSEU</name>
<gene>
    <name evidence="3" type="ORF">ACFQ1S_35975</name>
</gene>
<evidence type="ECO:0000256" key="2">
    <source>
        <dbReference type="SAM" id="MobiDB-lite"/>
    </source>
</evidence>
<evidence type="ECO:0000256" key="1">
    <source>
        <dbReference type="SAM" id="Coils"/>
    </source>
</evidence>
<keyword evidence="4" id="KW-1185">Reference proteome</keyword>
<dbReference type="EMBL" id="JBHTIS010002916">
    <property type="protein sequence ID" value="MFD1050545.1"/>
    <property type="molecule type" value="Genomic_DNA"/>
</dbReference>
<proteinExistence type="predicted"/>
<feature type="coiled-coil region" evidence="1">
    <location>
        <begin position="16"/>
        <end position="43"/>
    </location>
</feature>
<evidence type="ECO:0000313" key="3">
    <source>
        <dbReference type="EMBL" id="MFD1050545.1"/>
    </source>
</evidence>
<organism evidence="3 4">
    <name type="scientific">Kibdelosporangium lantanae</name>
    <dbReference type="NCBI Taxonomy" id="1497396"/>
    <lineage>
        <taxon>Bacteria</taxon>
        <taxon>Bacillati</taxon>
        <taxon>Actinomycetota</taxon>
        <taxon>Actinomycetes</taxon>
        <taxon>Pseudonocardiales</taxon>
        <taxon>Pseudonocardiaceae</taxon>
        <taxon>Kibdelosporangium</taxon>
    </lineage>
</organism>
<dbReference type="Proteomes" id="UP001597045">
    <property type="component" value="Unassembled WGS sequence"/>
</dbReference>